<organism evidence="1 2">
    <name type="scientific">Caerostris extrusa</name>
    <name type="common">Bark spider</name>
    <name type="synonym">Caerostris bankana</name>
    <dbReference type="NCBI Taxonomy" id="172846"/>
    <lineage>
        <taxon>Eukaryota</taxon>
        <taxon>Metazoa</taxon>
        <taxon>Ecdysozoa</taxon>
        <taxon>Arthropoda</taxon>
        <taxon>Chelicerata</taxon>
        <taxon>Arachnida</taxon>
        <taxon>Araneae</taxon>
        <taxon>Araneomorphae</taxon>
        <taxon>Entelegynae</taxon>
        <taxon>Araneoidea</taxon>
        <taxon>Araneidae</taxon>
        <taxon>Caerostris</taxon>
    </lineage>
</organism>
<accession>A0AAV4XWV1</accession>
<evidence type="ECO:0000313" key="2">
    <source>
        <dbReference type="Proteomes" id="UP001054945"/>
    </source>
</evidence>
<evidence type="ECO:0000313" key="1">
    <source>
        <dbReference type="EMBL" id="GIY99625.1"/>
    </source>
</evidence>
<dbReference type="Proteomes" id="UP001054945">
    <property type="component" value="Unassembled WGS sequence"/>
</dbReference>
<proteinExistence type="predicted"/>
<reference evidence="1 2" key="1">
    <citation type="submission" date="2021-06" db="EMBL/GenBank/DDBJ databases">
        <title>Caerostris extrusa draft genome.</title>
        <authorList>
            <person name="Kono N."/>
            <person name="Arakawa K."/>
        </authorList>
    </citation>
    <scope>NUCLEOTIDE SEQUENCE [LARGE SCALE GENOMIC DNA]</scope>
</reference>
<dbReference type="AlphaFoldDB" id="A0AAV4XWV1"/>
<dbReference type="EMBL" id="BPLR01001071">
    <property type="protein sequence ID" value="GIY99625.1"/>
    <property type="molecule type" value="Genomic_DNA"/>
</dbReference>
<sequence>MATPPWRKEGKVVLKHPKGVEAPIFQSTLYYHSIENKITEKSLKKDLCFISTGQSTNKPISSVTIFSE</sequence>
<protein>
    <submittedName>
        <fullName evidence="1">Uncharacterized protein</fullName>
    </submittedName>
</protein>
<keyword evidence="2" id="KW-1185">Reference proteome</keyword>
<gene>
    <name evidence="1" type="ORF">CEXT_95931</name>
</gene>
<name>A0AAV4XWV1_CAEEX</name>
<comment type="caution">
    <text evidence="1">The sequence shown here is derived from an EMBL/GenBank/DDBJ whole genome shotgun (WGS) entry which is preliminary data.</text>
</comment>